<feature type="compositionally biased region" description="Basic residues" evidence="1">
    <location>
        <begin position="1"/>
        <end position="10"/>
    </location>
</feature>
<feature type="compositionally biased region" description="Basic residues" evidence="1">
    <location>
        <begin position="62"/>
        <end position="72"/>
    </location>
</feature>
<organism evidence="2">
    <name type="scientific">Mustela putorius furo</name>
    <name type="common">European domestic ferret</name>
    <name type="synonym">Mustela furo</name>
    <dbReference type="NCBI Taxonomy" id="9669"/>
    <lineage>
        <taxon>Eukaryota</taxon>
        <taxon>Metazoa</taxon>
        <taxon>Chordata</taxon>
        <taxon>Craniata</taxon>
        <taxon>Vertebrata</taxon>
        <taxon>Euteleostomi</taxon>
        <taxon>Mammalia</taxon>
        <taxon>Eutheria</taxon>
        <taxon>Laurasiatheria</taxon>
        <taxon>Carnivora</taxon>
        <taxon>Caniformia</taxon>
        <taxon>Musteloidea</taxon>
        <taxon>Mustelidae</taxon>
        <taxon>Mustelinae</taxon>
        <taxon>Mustela</taxon>
    </lineage>
</organism>
<reference evidence="2" key="1">
    <citation type="submission" date="2024-06" db="UniProtKB">
        <authorList>
            <consortium name="Ensembl"/>
        </authorList>
    </citation>
    <scope>IDENTIFICATION</scope>
</reference>
<proteinExistence type="predicted"/>
<evidence type="ECO:0000313" key="2">
    <source>
        <dbReference type="Ensembl" id="ENSMPUP00000017869.1"/>
    </source>
</evidence>
<feature type="compositionally biased region" description="Basic and acidic residues" evidence="1">
    <location>
        <begin position="91"/>
        <end position="106"/>
    </location>
</feature>
<dbReference type="EMBL" id="AEYP01091115">
    <property type="status" value="NOT_ANNOTATED_CDS"/>
    <property type="molecule type" value="Genomic_DNA"/>
</dbReference>
<dbReference type="Ensembl" id="ENSMPUT00000018130.1">
    <property type="protein sequence ID" value="ENSMPUP00000017869.1"/>
    <property type="gene ID" value="ENSMPUG00000017980.1"/>
</dbReference>
<name>M3Z2Q7_MUSPF</name>
<evidence type="ECO:0000256" key="1">
    <source>
        <dbReference type="SAM" id="MobiDB-lite"/>
    </source>
</evidence>
<feature type="region of interest" description="Disordered" evidence="1">
    <location>
        <begin position="1"/>
        <end position="131"/>
    </location>
</feature>
<dbReference type="EMBL" id="AEYP01091116">
    <property type="status" value="NOT_ANNOTATED_CDS"/>
    <property type="molecule type" value="Genomic_DNA"/>
</dbReference>
<protein>
    <submittedName>
        <fullName evidence="2">Uncharacterized protein</fullName>
    </submittedName>
</protein>
<dbReference type="AlphaFoldDB" id="M3Z2Q7"/>
<accession>M3Z2Q7</accession>
<dbReference type="InParanoid" id="M3Z2Q7"/>
<dbReference type="EMBL" id="AEYP01091117">
    <property type="status" value="NOT_ANNOTATED_CDS"/>
    <property type="molecule type" value="Genomic_DNA"/>
</dbReference>
<sequence>ARPPRPRRLQTRSPPGSRAPTGRDPGTGRNWGHSRWWARSRGLGRPGPASCRAARKSAQGGRWRRPRTRRRDPGRAWAVTLAAEIPPTSREVAKGGSREAKEEKTSKSQGGPEESASATQRREAGAVSGFGLGRSVRRDAVMDASMEPLEATAGKDRQSIC</sequence>
<dbReference type="HOGENOM" id="CLU_1647646_0_0_1"/>